<name>A0ABX0ZUE5_9ACTN</name>
<dbReference type="SUPFAM" id="SSF55729">
    <property type="entry name" value="Acyl-CoA N-acyltransferases (Nat)"/>
    <property type="match status" value="1"/>
</dbReference>
<dbReference type="InterPro" id="IPR000182">
    <property type="entry name" value="GNAT_dom"/>
</dbReference>
<reference evidence="4 5" key="1">
    <citation type="submission" date="2020-03" db="EMBL/GenBank/DDBJ databases">
        <title>WGS of actinomycetes isolated from Thailand.</title>
        <authorList>
            <person name="Thawai C."/>
        </authorList>
    </citation>
    <scope>NUCLEOTIDE SEQUENCE [LARGE SCALE GENOMIC DNA]</scope>
    <source>
        <strain evidence="4 5">PRB2-1</strain>
    </source>
</reference>
<dbReference type="Pfam" id="PF00583">
    <property type="entry name" value="Acetyltransf_1"/>
    <property type="match status" value="1"/>
</dbReference>
<dbReference type="CDD" id="cd04301">
    <property type="entry name" value="NAT_SF"/>
    <property type="match status" value="1"/>
</dbReference>
<keyword evidence="1" id="KW-0808">Transferase</keyword>
<proteinExistence type="predicted"/>
<feature type="domain" description="N-acetyltransferase" evidence="3">
    <location>
        <begin position="7"/>
        <end position="145"/>
    </location>
</feature>
<dbReference type="Gene3D" id="3.40.630.30">
    <property type="match status" value="1"/>
</dbReference>
<dbReference type="PROSITE" id="PS51186">
    <property type="entry name" value="GNAT"/>
    <property type="match status" value="1"/>
</dbReference>
<evidence type="ECO:0000256" key="1">
    <source>
        <dbReference type="ARBA" id="ARBA00022679"/>
    </source>
</evidence>
<protein>
    <submittedName>
        <fullName evidence="4">GNAT family N-acetyltransferase</fullName>
    </submittedName>
</protein>
<comment type="caution">
    <text evidence="4">The sequence shown here is derived from an EMBL/GenBank/DDBJ whole genome shotgun (WGS) entry which is preliminary data.</text>
</comment>
<dbReference type="InterPro" id="IPR050832">
    <property type="entry name" value="Bact_Acetyltransf"/>
</dbReference>
<dbReference type="EMBL" id="JAATEJ010000021">
    <property type="protein sequence ID" value="NJP46402.1"/>
    <property type="molecule type" value="Genomic_DNA"/>
</dbReference>
<accession>A0ABX0ZUE5</accession>
<evidence type="ECO:0000313" key="4">
    <source>
        <dbReference type="EMBL" id="NJP46402.1"/>
    </source>
</evidence>
<evidence type="ECO:0000313" key="5">
    <source>
        <dbReference type="Proteomes" id="UP000734511"/>
    </source>
</evidence>
<keyword evidence="5" id="KW-1185">Reference proteome</keyword>
<dbReference type="InterPro" id="IPR016181">
    <property type="entry name" value="Acyl_CoA_acyltransferase"/>
</dbReference>
<dbReference type="Proteomes" id="UP000734511">
    <property type="component" value="Unassembled WGS sequence"/>
</dbReference>
<evidence type="ECO:0000256" key="2">
    <source>
        <dbReference type="ARBA" id="ARBA00023315"/>
    </source>
</evidence>
<gene>
    <name evidence="4" type="ORF">HCN08_23765</name>
</gene>
<dbReference type="PANTHER" id="PTHR43877">
    <property type="entry name" value="AMINOALKYLPHOSPHONATE N-ACETYLTRANSFERASE-RELATED-RELATED"/>
    <property type="match status" value="1"/>
</dbReference>
<evidence type="ECO:0000259" key="3">
    <source>
        <dbReference type="PROSITE" id="PS51186"/>
    </source>
</evidence>
<keyword evidence="2" id="KW-0012">Acyltransferase</keyword>
<organism evidence="4 5">
    <name type="scientific">Actinacidiphila epipremni</name>
    <dbReference type="NCBI Taxonomy" id="2053013"/>
    <lineage>
        <taxon>Bacteria</taxon>
        <taxon>Bacillati</taxon>
        <taxon>Actinomycetota</taxon>
        <taxon>Actinomycetes</taxon>
        <taxon>Kitasatosporales</taxon>
        <taxon>Streptomycetaceae</taxon>
        <taxon>Actinacidiphila</taxon>
    </lineage>
</organism>
<sequence>MPGMDEPQIRAAGPADVTGVLAFWTVAAEGISVSDHEDGVRRLLATDPGALLLAELDGKLVGTVIAGFDGWRCHLYRLAVHPDARRRGIGRALLDAAEARFTALGAPRCDAIVLETNVRAHHMWRAVGYAPQEQWRRWSKPLRPA</sequence>